<accession>A0A857DM32</accession>
<dbReference type="SUPFAM" id="SSF51419">
    <property type="entry name" value="PLP-binding barrel"/>
    <property type="match status" value="1"/>
</dbReference>
<comment type="cofactor">
    <cofactor evidence="3">
        <name>pyridoxal 5'-phosphate</name>
        <dbReference type="ChEBI" id="CHEBI:597326"/>
    </cofactor>
</comment>
<evidence type="ECO:0000256" key="2">
    <source>
        <dbReference type="HAMAP-Rule" id="MF_02087"/>
    </source>
</evidence>
<dbReference type="Proteomes" id="UP000430508">
    <property type="component" value="Chromosome"/>
</dbReference>
<gene>
    <name evidence="6" type="ORF">GQ588_11280</name>
</gene>
<dbReference type="PIRSF" id="PIRSF004848">
    <property type="entry name" value="YBL036c_PLPDEIII"/>
    <property type="match status" value="1"/>
</dbReference>
<name>A0A857DM32_9FIRM</name>
<dbReference type="EMBL" id="CP046996">
    <property type="protein sequence ID" value="QHA01176.1"/>
    <property type="molecule type" value="Genomic_DNA"/>
</dbReference>
<comment type="similarity">
    <text evidence="2 4">Belongs to the pyridoxal phosphate-binding protein YggS/PROSC family.</text>
</comment>
<dbReference type="PANTHER" id="PTHR10146:SF14">
    <property type="entry name" value="PYRIDOXAL PHOSPHATE HOMEOSTASIS PROTEIN"/>
    <property type="match status" value="1"/>
</dbReference>
<proteinExistence type="inferred from homology"/>
<organism evidence="6 7">
    <name type="scientific">Dehalobacter restrictus</name>
    <dbReference type="NCBI Taxonomy" id="55583"/>
    <lineage>
        <taxon>Bacteria</taxon>
        <taxon>Bacillati</taxon>
        <taxon>Bacillota</taxon>
        <taxon>Clostridia</taxon>
        <taxon>Eubacteriales</taxon>
        <taxon>Desulfitobacteriaceae</taxon>
        <taxon>Dehalobacter</taxon>
    </lineage>
</organism>
<dbReference type="HAMAP" id="MF_02087">
    <property type="entry name" value="PLP_homeostasis"/>
    <property type="match status" value="1"/>
</dbReference>
<keyword evidence="1 2" id="KW-0663">Pyridoxal phosphate</keyword>
<dbReference type="InterPro" id="IPR001608">
    <property type="entry name" value="Ala_racemase_N"/>
</dbReference>
<dbReference type="AlphaFoldDB" id="A0A857DM32"/>
<dbReference type="RefSeq" id="WP_158208457.1">
    <property type="nucleotide sequence ID" value="NZ_CP046996.1"/>
</dbReference>
<evidence type="ECO:0000259" key="5">
    <source>
        <dbReference type="Pfam" id="PF01168"/>
    </source>
</evidence>
<evidence type="ECO:0000256" key="4">
    <source>
        <dbReference type="RuleBase" id="RU004514"/>
    </source>
</evidence>
<dbReference type="InterPro" id="IPR029066">
    <property type="entry name" value="PLP-binding_barrel"/>
</dbReference>
<evidence type="ECO:0000256" key="1">
    <source>
        <dbReference type="ARBA" id="ARBA00022898"/>
    </source>
</evidence>
<sequence>MSIVNNISEVQQKIAAAAARTGRSPKDIALLAVSKTVPEDRIMEAYRAGLRAFGENKVQEWQTKHLLLPQDCQWHIIGRLQTNKVKYLDDSIALIHSLDRFALLEKLNLEGEKRQIRWKTLVQVNVARDEAKAGLGIEELQDFMDSVHDFPYVTVHGLMTIGALNAGPEETRGYFRKLREIRDDLLTKGAGGPDGLPHLSMGMSQDYETAVEEGTTIVRVGSTIFGHRN</sequence>
<dbReference type="InterPro" id="IPR011078">
    <property type="entry name" value="PyrdxlP_homeostasis"/>
</dbReference>
<evidence type="ECO:0000313" key="7">
    <source>
        <dbReference type="Proteomes" id="UP000430508"/>
    </source>
</evidence>
<protein>
    <recommendedName>
        <fullName evidence="2">Pyridoxal phosphate homeostasis protein</fullName>
        <shortName evidence="2">PLP homeostasis protein</shortName>
    </recommendedName>
</protein>
<evidence type="ECO:0000256" key="3">
    <source>
        <dbReference type="PIRSR" id="PIRSR004848-1"/>
    </source>
</evidence>
<dbReference type="GO" id="GO:0030170">
    <property type="term" value="F:pyridoxal phosphate binding"/>
    <property type="evidence" value="ECO:0007669"/>
    <property type="project" value="UniProtKB-UniRule"/>
</dbReference>
<dbReference type="CDD" id="cd00635">
    <property type="entry name" value="PLPDE_III_YBL036c_like"/>
    <property type="match status" value="1"/>
</dbReference>
<feature type="modified residue" description="N6-(pyridoxal phosphate)lysine" evidence="2 3">
    <location>
        <position position="35"/>
    </location>
</feature>
<dbReference type="Pfam" id="PF01168">
    <property type="entry name" value="Ala_racemase_N"/>
    <property type="match status" value="1"/>
</dbReference>
<evidence type="ECO:0000313" key="6">
    <source>
        <dbReference type="EMBL" id="QHA01176.1"/>
    </source>
</evidence>
<dbReference type="FunFam" id="3.20.20.10:FF:000018">
    <property type="entry name" value="Pyridoxal phosphate homeostasis protein"/>
    <property type="match status" value="1"/>
</dbReference>
<comment type="function">
    <text evidence="2">Pyridoxal 5'-phosphate (PLP)-binding protein, which is involved in PLP homeostasis.</text>
</comment>
<dbReference type="Gene3D" id="3.20.20.10">
    <property type="entry name" value="Alanine racemase"/>
    <property type="match status" value="1"/>
</dbReference>
<dbReference type="PANTHER" id="PTHR10146">
    <property type="entry name" value="PROLINE SYNTHETASE CO-TRANSCRIBED BACTERIAL HOMOLOG PROTEIN"/>
    <property type="match status" value="1"/>
</dbReference>
<reference evidence="6 7" key="1">
    <citation type="submission" date="2019-12" db="EMBL/GenBank/DDBJ databases">
        <title>Sequence classification of anaerobic respiratory reductive dehalogenases: First we see many, then we see few.</title>
        <authorList>
            <person name="Molenda O."/>
            <person name="Puentes Jacome L.A."/>
            <person name="Cao X."/>
            <person name="Nesbo C.L."/>
            <person name="Tang S."/>
            <person name="Morson N."/>
            <person name="Patron J."/>
            <person name="Lomheim L."/>
            <person name="Wishart D.S."/>
            <person name="Edwards E.A."/>
        </authorList>
    </citation>
    <scope>NUCLEOTIDE SEQUENCE [LARGE SCALE GENOMIC DNA]</scope>
    <source>
        <strain evidence="6 7">12DCA</strain>
    </source>
</reference>
<dbReference type="NCBIfam" id="TIGR00044">
    <property type="entry name" value="YggS family pyridoxal phosphate-dependent enzyme"/>
    <property type="match status" value="1"/>
</dbReference>
<feature type="domain" description="Alanine racemase N-terminal" evidence="5">
    <location>
        <begin position="27"/>
        <end position="228"/>
    </location>
</feature>